<dbReference type="EMBL" id="BK032595">
    <property type="protein sequence ID" value="DAF50378.1"/>
    <property type="molecule type" value="Genomic_DNA"/>
</dbReference>
<organism evidence="1">
    <name type="scientific">Siphoviridae sp. ctBCr48</name>
    <dbReference type="NCBI Taxonomy" id="2827802"/>
    <lineage>
        <taxon>Viruses</taxon>
        <taxon>Duplodnaviria</taxon>
        <taxon>Heunggongvirae</taxon>
        <taxon>Uroviricota</taxon>
        <taxon>Caudoviricetes</taxon>
    </lineage>
</organism>
<sequence>MTCYYYNICRGKFVKSNTSRAPVARGTLPLPTPIFRKLVYQTYDQILNSL</sequence>
<name>A0A8S5SIG0_9CAUD</name>
<reference evidence="1" key="1">
    <citation type="journal article" date="2021" name="Proc. Natl. Acad. Sci. U.S.A.">
        <title>A Catalog of Tens of Thousands of Viruses from Human Metagenomes Reveals Hidden Associations with Chronic Diseases.</title>
        <authorList>
            <person name="Tisza M.J."/>
            <person name="Buck C.B."/>
        </authorList>
    </citation>
    <scope>NUCLEOTIDE SEQUENCE</scope>
    <source>
        <strain evidence="1">CtBCr48</strain>
    </source>
</reference>
<accession>A0A8S5SIG0</accession>
<evidence type="ECO:0000313" key="1">
    <source>
        <dbReference type="EMBL" id="DAF50378.1"/>
    </source>
</evidence>
<proteinExistence type="predicted"/>
<protein>
    <submittedName>
        <fullName evidence="1">Uncharacterized protein</fullName>
    </submittedName>
</protein>